<keyword evidence="2" id="KW-1185">Reference proteome</keyword>
<organism evidence="1 2">
    <name type="scientific">Hephaestia caeni</name>
    <dbReference type="NCBI Taxonomy" id="645617"/>
    <lineage>
        <taxon>Bacteria</taxon>
        <taxon>Pseudomonadati</taxon>
        <taxon>Pseudomonadota</taxon>
        <taxon>Alphaproteobacteria</taxon>
        <taxon>Sphingomonadales</taxon>
        <taxon>Sphingomonadaceae</taxon>
        <taxon>Hephaestia</taxon>
    </lineage>
</organism>
<protein>
    <recommendedName>
        <fullName evidence="3">Peptidoglycan endopeptidase</fullName>
    </recommendedName>
</protein>
<sequence length="125" mass="13149">MAAALALVGVRFRPHGRDPRFGLDCVGLAGYALRAGGYRGPVPDDYGLRHGDAARARAIIDALDVIDGIGGPGEMLLCVSAPGQLHLAISIPGGLVHADALLRRVVARPGTAPWPVLGRWRLEEE</sequence>
<evidence type="ECO:0000313" key="2">
    <source>
        <dbReference type="Proteomes" id="UP000266568"/>
    </source>
</evidence>
<evidence type="ECO:0000313" key="1">
    <source>
        <dbReference type="EMBL" id="RIA37876.1"/>
    </source>
</evidence>
<name>A0A397NK83_9SPHN</name>
<accession>A0A397NK83</accession>
<reference evidence="1 2" key="1">
    <citation type="submission" date="2018-08" db="EMBL/GenBank/DDBJ databases">
        <title>Genomic Encyclopedia of Type Strains, Phase IV (KMG-IV): sequencing the most valuable type-strain genomes for metagenomic binning, comparative biology and taxonomic classification.</title>
        <authorList>
            <person name="Goeker M."/>
        </authorList>
    </citation>
    <scope>NUCLEOTIDE SEQUENCE [LARGE SCALE GENOMIC DNA]</scope>
    <source>
        <strain evidence="1 2">DSM 25527</strain>
    </source>
</reference>
<evidence type="ECO:0008006" key="3">
    <source>
        <dbReference type="Google" id="ProtNLM"/>
    </source>
</evidence>
<dbReference type="AlphaFoldDB" id="A0A397NK83"/>
<dbReference type="Proteomes" id="UP000266568">
    <property type="component" value="Unassembled WGS sequence"/>
</dbReference>
<gene>
    <name evidence="1" type="ORF">DFR49_3765</name>
</gene>
<dbReference type="EMBL" id="QXDC01000004">
    <property type="protein sequence ID" value="RIA37876.1"/>
    <property type="molecule type" value="Genomic_DNA"/>
</dbReference>
<comment type="caution">
    <text evidence="1">The sequence shown here is derived from an EMBL/GenBank/DDBJ whole genome shotgun (WGS) entry which is preliminary data.</text>
</comment>
<proteinExistence type="predicted"/>